<protein>
    <submittedName>
        <fullName evidence="1">Co-chaperone Hsc20</fullName>
    </submittedName>
</protein>
<evidence type="ECO:0000313" key="1">
    <source>
        <dbReference type="EMBL" id="KAI9512583.1"/>
    </source>
</evidence>
<keyword evidence="2" id="KW-1185">Reference proteome</keyword>
<accession>A0ACC0ULL6</accession>
<sequence length="203" mass="23090">SIRPYSSSSAVCPSCGALLPTPLPACPKCFHIERPINKYDYYELLDTPKHPNPFVINENQLKNNFRRMQRYIHPDLWASQGQDKAHAARDLSGLVNVAYNTLLQPLSRIQYILSQRNVVVSETDQLDDVHLITEVLEMREALEDASSVSEVEEIKNDVTGKISVTLKKVEHAVQRESWDEAHREAVRLKFLRGIEAAAQSWPN</sequence>
<gene>
    <name evidence="1" type="ORF">F5148DRAFT_951087</name>
</gene>
<dbReference type="Proteomes" id="UP001207468">
    <property type="component" value="Unassembled WGS sequence"/>
</dbReference>
<comment type="caution">
    <text evidence="1">The sequence shown here is derived from an EMBL/GenBank/DDBJ whole genome shotgun (WGS) entry which is preliminary data.</text>
</comment>
<dbReference type="EMBL" id="JAGFNK010000008">
    <property type="protein sequence ID" value="KAI9512583.1"/>
    <property type="molecule type" value="Genomic_DNA"/>
</dbReference>
<feature type="non-terminal residue" evidence="1">
    <location>
        <position position="1"/>
    </location>
</feature>
<proteinExistence type="predicted"/>
<organism evidence="1 2">
    <name type="scientific">Russula earlei</name>
    <dbReference type="NCBI Taxonomy" id="71964"/>
    <lineage>
        <taxon>Eukaryota</taxon>
        <taxon>Fungi</taxon>
        <taxon>Dikarya</taxon>
        <taxon>Basidiomycota</taxon>
        <taxon>Agaricomycotina</taxon>
        <taxon>Agaricomycetes</taxon>
        <taxon>Russulales</taxon>
        <taxon>Russulaceae</taxon>
        <taxon>Russula</taxon>
    </lineage>
</organism>
<name>A0ACC0ULL6_9AGAM</name>
<reference evidence="1" key="1">
    <citation type="submission" date="2021-03" db="EMBL/GenBank/DDBJ databases">
        <title>Evolutionary priming and transition to the ectomycorrhizal habit in an iconic lineage of mushroom-forming fungi: is preadaptation a requirement?</title>
        <authorList>
            <consortium name="DOE Joint Genome Institute"/>
            <person name="Looney B.P."/>
            <person name="Miyauchi S."/>
            <person name="Morin E."/>
            <person name="Drula E."/>
            <person name="Courty P.E."/>
            <person name="Chicoki N."/>
            <person name="Fauchery L."/>
            <person name="Kohler A."/>
            <person name="Kuo A."/>
            <person name="LaButti K."/>
            <person name="Pangilinan J."/>
            <person name="Lipzen A."/>
            <person name="Riley R."/>
            <person name="Andreopoulos W."/>
            <person name="He G."/>
            <person name="Johnson J."/>
            <person name="Barry K.W."/>
            <person name="Grigoriev I.V."/>
            <person name="Nagy L."/>
            <person name="Hibbett D."/>
            <person name="Henrissat B."/>
            <person name="Matheny P.B."/>
            <person name="Labbe J."/>
            <person name="Martin A.F."/>
        </authorList>
    </citation>
    <scope>NUCLEOTIDE SEQUENCE</scope>
    <source>
        <strain evidence="1">BPL698</strain>
    </source>
</reference>
<feature type="non-terminal residue" evidence="1">
    <location>
        <position position="203"/>
    </location>
</feature>
<evidence type="ECO:0000313" key="2">
    <source>
        <dbReference type="Proteomes" id="UP001207468"/>
    </source>
</evidence>